<dbReference type="PRINTS" id="PR01032">
    <property type="entry name" value="PHAGEIV"/>
</dbReference>
<keyword evidence="2" id="KW-0812">Transmembrane</keyword>
<dbReference type="Pfam" id="PF03958">
    <property type="entry name" value="Secretin_N"/>
    <property type="match status" value="1"/>
</dbReference>
<feature type="domain" description="GspD-like N0" evidence="10">
    <location>
        <begin position="27"/>
        <end position="91"/>
    </location>
</feature>
<keyword evidence="6" id="KW-0813">Transport</keyword>
<gene>
    <name evidence="11" type="ORF">C9J47_23770</name>
</gene>
<dbReference type="InterPro" id="IPR005644">
    <property type="entry name" value="NolW-like"/>
</dbReference>
<dbReference type="InterPro" id="IPR050810">
    <property type="entry name" value="Bact_Secretion_Sys_Channel"/>
</dbReference>
<feature type="chain" id="PRO_5015718730" evidence="7">
    <location>
        <begin position="19"/>
        <end position="406"/>
    </location>
</feature>
<protein>
    <submittedName>
        <fullName evidence="11">General secretion pathway protein GspD</fullName>
    </submittedName>
</protein>
<keyword evidence="12" id="KW-1185">Reference proteome</keyword>
<dbReference type="GO" id="GO:0009279">
    <property type="term" value="C:cell outer membrane"/>
    <property type="evidence" value="ECO:0007669"/>
    <property type="project" value="UniProtKB-SubCell"/>
</dbReference>
<dbReference type="InterPro" id="IPR049371">
    <property type="entry name" value="GspD-like_N0"/>
</dbReference>
<evidence type="ECO:0000313" key="11">
    <source>
        <dbReference type="EMBL" id="PSV43197.1"/>
    </source>
</evidence>
<evidence type="ECO:0000256" key="5">
    <source>
        <dbReference type="RuleBase" id="RU004003"/>
    </source>
</evidence>
<evidence type="ECO:0000256" key="4">
    <source>
        <dbReference type="ARBA" id="ARBA00023136"/>
    </source>
</evidence>
<evidence type="ECO:0000256" key="3">
    <source>
        <dbReference type="ARBA" id="ARBA00022729"/>
    </source>
</evidence>
<sequence>MKRFFFLVALVLALPVNAKLIDGFEAHNMPITEFVDWYSDALKLNVIVDDGVKGAVSFSAPELDTNDFQPFVDAVLISNGFKMTPDDGFYRLSLVGINDSNKDEKLVIVPPVTKFYDLNYVENIKISDLIQAVLTAYSRNTGEMQTAYSVITLPNINSMIITGSPSQLTQVDNLIKRVDVRRKQVLIDAVVMDTRLGDSESIGVSLDVLLEGAGFRLISNPVASIKETFKGGNIIYDKGDVSALVTAITQNQNTKLLSKPYLLVMDREKGSINVGQNVPFLVSTETSNNGSLVQKIERQNVGLGLSVVPHIVNDSVVLTINQTSSSVSDSDIASDIITNNREINTVVQVLDGQSIILGGLVSDESRKSESGVPLLKDIPWIGGLFRTTSDKSVSSQMSVLIKVTVI</sequence>
<reference evidence="11 12" key="1">
    <citation type="submission" date="2018-03" db="EMBL/GenBank/DDBJ databases">
        <title>Whole genome sequencing of Histamine producing bacteria.</title>
        <authorList>
            <person name="Butler K."/>
        </authorList>
    </citation>
    <scope>NUCLEOTIDE SEQUENCE [LARGE SCALE GENOMIC DNA]</scope>
    <source>
        <strain evidence="11 12">ATCC 19614</strain>
    </source>
</reference>
<dbReference type="Gene3D" id="3.30.1370.120">
    <property type="match status" value="1"/>
</dbReference>
<feature type="domain" description="Type II/III secretion system secretin-like" evidence="8">
    <location>
        <begin position="247"/>
        <end position="406"/>
    </location>
</feature>
<proteinExistence type="inferred from homology"/>
<feature type="domain" description="NolW-like" evidence="9">
    <location>
        <begin position="121"/>
        <end position="184"/>
    </location>
</feature>
<dbReference type="Pfam" id="PF21305">
    <property type="entry name" value="type_II_gspD_N0"/>
    <property type="match status" value="1"/>
</dbReference>
<name>A0A2T3L2V5_9GAMM</name>
<comment type="caution">
    <text evidence="11">The sequence shown here is derived from an EMBL/GenBank/DDBJ whole genome shotgun (WGS) entry which is preliminary data.</text>
</comment>
<feature type="signal peptide" evidence="7">
    <location>
        <begin position="1"/>
        <end position="18"/>
    </location>
</feature>
<dbReference type="PRINTS" id="PR00811">
    <property type="entry name" value="BCTERIALGSPD"/>
</dbReference>
<keyword evidence="4" id="KW-0472">Membrane</keyword>
<keyword evidence="3 7" id="KW-0732">Signal</keyword>
<evidence type="ECO:0000259" key="10">
    <source>
        <dbReference type="Pfam" id="PF21305"/>
    </source>
</evidence>
<evidence type="ECO:0000259" key="9">
    <source>
        <dbReference type="Pfam" id="PF03958"/>
    </source>
</evidence>
<dbReference type="PANTHER" id="PTHR30332">
    <property type="entry name" value="PROBABLE GENERAL SECRETION PATHWAY PROTEIN D"/>
    <property type="match status" value="1"/>
</dbReference>
<comment type="subcellular location">
    <subcellularLocation>
        <location evidence="6">Cell outer membrane</location>
    </subcellularLocation>
    <subcellularLocation>
        <location evidence="1">Membrane</location>
    </subcellularLocation>
</comment>
<comment type="similarity">
    <text evidence="5">Belongs to the bacterial secretin family.</text>
</comment>
<dbReference type="Pfam" id="PF00263">
    <property type="entry name" value="Secretin"/>
    <property type="match status" value="1"/>
</dbReference>
<evidence type="ECO:0000259" key="8">
    <source>
        <dbReference type="Pfam" id="PF00263"/>
    </source>
</evidence>
<dbReference type="GO" id="GO:0015627">
    <property type="term" value="C:type II protein secretion system complex"/>
    <property type="evidence" value="ECO:0007669"/>
    <property type="project" value="TreeGrafter"/>
</dbReference>
<dbReference type="GO" id="GO:0009306">
    <property type="term" value="P:protein secretion"/>
    <property type="evidence" value="ECO:0007669"/>
    <property type="project" value="InterPro"/>
</dbReference>
<evidence type="ECO:0000256" key="2">
    <source>
        <dbReference type="ARBA" id="ARBA00022692"/>
    </source>
</evidence>
<dbReference type="InterPro" id="IPR001775">
    <property type="entry name" value="GspD/PilQ"/>
</dbReference>
<dbReference type="AlphaFoldDB" id="A0A2T3L2V5"/>
<accession>A0A2T3L2V5</accession>
<dbReference type="EMBL" id="PYOC01000014">
    <property type="protein sequence ID" value="PSV43197.1"/>
    <property type="molecule type" value="Genomic_DNA"/>
</dbReference>
<evidence type="ECO:0000313" key="12">
    <source>
        <dbReference type="Proteomes" id="UP000241803"/>
    </source>
</evidence>
<dbReference type="Proteomes" id="UP000241803">
    <property type="component" value="Unassembled WGS sequence"/>
</dbReference>
<evidence type="ECO:0000256" key="1">
    <source>
        <dbReference type="ARBA" id="ARBA00004370"/>
    </source>
</evidence>
<dbReference type="InterPro" id="IPR004846">
    <property type="entry name" value="T2SS/T3SS_dom"/>
</dbReference>
<dbReference type="InterPro" id="IPR038591">
    <property type="entry name" value="NolW-like_sf"/>
</dbReference>
<evidence type="ECO:0000256" key="6">
    <source>
        <dbReference type="RuleBase" id="RU004004"/>
    </source>
</evidence>
<dbReference type="Gene3D" id="3.55.50.30">
    <property type="match status" value="1"/>
</dbReference>
<dbReference type="RefSeq" id="WP_107255717.1">
    <property type="nucleotide sequence ID" value="NZ_PYOC01000014.1"/>
</dbReference>
<dbReference type="PANTHER" id="PTHR30332:SF24">
    <property type="entry name" value="SECRETIN GSPD-RELATED"/>
    <property type="match status" value="1"/>
</dbReference>
<evidence type="ECO:0000256" key="7">
    <source>
        <dbReference type="SAM" id="SignalP"/>
    </source>
</evidence>
<organism evidence="11 12">
    <name type="scientific">Photobacterium indicum</name>
    <dbReference type="NCBI Taxonomy" id="81447"/>
    <lineage>
        <taxon>Bacteria</taxon>
        <taxon>Pseudomonadati</taxon>
        <taxon>Pseudomonadota</taxon>
        <taxon>Gammaproteobacteria</taxon>
        <taxon>Vibrionales</taxon>
        <taxon>Vibrionaceae</taxon>
        <taxon>Photobacterium</taxon>
    </lineage>
</organism>